<comment type="caution">
    <text evidence="3">The sequence shown here is derived from an EMBL/GenBank/DDBJ whole genome shotgun (WGS) entry which is preliminary data.</text>
</comment>
<reference evidence="3 4" key="1">
    <citation type="submission" date="2019-04" db="EMBL/GenBank/DDBJ databases">
        <title>Draft genome of the big-headed turtle Platysternon megacephalum.</title>
        <authorList>
            <person name="Gong S."/>
        </authorList>
    </citation>
    <scope>NUCLEOTIDE SEQUENCE [LARGE SCALE GENOMIC DNA]</scope>
    <source>
        <strain evidence="3">DO16091913</strain>
        <tissue evidence="3">Muscle</tissue>
    </source>
</reference>
<evidence type="ECO:0000313" key="4">
    <source>
        <dbReference type="Proteomes" id="UP000297703"/>
    </source>
</evidence>
<dbReference type="Proteomes" id="UP000297703">
    <property type="component" value="Unassembled WGS sequence"/>
</dbReference>
<keyword evidence="1" id="KW-0547">Nucleotide-binding</keyword>
<gene>
    <name evidence="3" type="ORF">DR999_PMT22951</name>
</gene>
<organism evidence="3 4">
    <name type="scientific">Platysternon megacephalum</name>
    <name type="common">big-headed turtle</name>
    <dbReference type="NCBI Taxonomy" id="55544"/>
    <lineage>
        <taxon>Eukaryota</taxon>
        <taxon>Metazoa</taxon>
        <taxon>Chordata</taxon>
        <taxon>Craniata</taxon>
        <taxon>Vertebrata</taxon>
        <taxon>Euteleostomi</taxon>
        <taxon>Archelosauria</taxon>
        <taxon>Testudinata</taxon>
        <taxon>Testudines</taxon>
        <taxon>Cryptodira</taxon>
        <taxon>Durocryptodira</taxon>
        <taxon>Testudinoidea</taxon>
        <taxon>Platysternidae</taxon>
        <taxon>Platysternon</taxon>
    </lineage>
</organism>
<dbReference type="Pfam" id="PF10609">
    <property type="entry name" value="ParA"/>
    <property type="match status" value="1"/>
</dbReference>
<dbReference type="EMBL" id="QXTE01005944">
    <property type="protein sequence ID" value="TFJ95476.1"/>
    <property type="molecule type" value="Genomic_DNA"/>
</dbReference>
<dbReference type="Gene3D" id="3.40.50.300">
    <property type="entry name" value="P-loop containing nucleotide triphosphate hydrolases"/>
    <property type="match status" value="1"/>
</dbReference>
<evidence type="ECO:0000313" key="3">
    <source>
        <dbReference type="EMBL" id="TFJ95476.1"/>
    </source>
</evidence>
<dbReference type="InterPro" id="IPR027417">
    <property type="entry name" value="P-loop_NTPase"/>
</dbReference>
<dbReference type="OrthoDB" id="1741334at2759"/>
<proteinExistence type="predicted"/>
<name>A0A4D9DD79_9SAUR</name>
<protein>
    <submittedName>
        <fullName evidence="3">B-cell lymphoma 3 protein</fullName>
    </submittedName>
</protein>
<dbReference type="AlphaFoldDB" id="A0A4D9DD79"/>
<accession>A0A4D9DD79</accession>
<dbReference type="GO" id="GO:0005524">
    <property type="term" value="F:ATP binding"/>
    <property type="evidence" value="ECO:0007669"/>
    <property type="project" value="UniProtKB-KW"/>
</dbReference>
<sequence length="100" mass="10674">MSFLRITCPDSHKVFEVKPFGEGGGQETANRIGAHINAKVPLLAKIPMEIELREGGDTGSPIVLSNPESEAAQAFAEMVEAIQHRKRSIAGLPLGLNPQG</sequence>
<evidence type="ECO:0000256" key="1">
    <source>
        <dbReference type="ARBA" id="ARBA00022741"/>
    </source>
</evidence>
<keyword evidence="2" id="KW-0067">ATP-binding</keyword>
<evidence type="ECO:0000256" key="2">
    <source>
        <dbReference type="ARBA" id="ARBA00022840"/>
    </source>
</evidence>
<dbReference type="InterPro" id="IPR033756">
    <property type="entry name" value="YlxH/NBP35"/>
</dbReference>
<reference evidence="3 4" key="2">
    <citation type="submission" date="2019-04" db="EMBL/GenBank/DDBJ databases">
        <title>The genome sequence of big-headed turtle.</title>
        <authorList>
            <person name="Gong S."/>
        </authorList>
    </citation>
    <scope>NUCLEOTIDE SEQUENCE [LARGE SCALE GENOMIC DNA]</scope>
    <source>
        <strain evidence="3">DO16091913</strain>
        <tissue evidence="3">Muscle</tissue>
    </source>
</reference>
<keyword evidence="4" id="KW-1185">Reference proteome</keyword>